<gene>
    <name evidence="1" type="ORF">Tci_913032</name>
</gene>
<sequence length="119" mass="12952">EDEPAEVLEVVDVVTTAKLITEVVTATSEIITAASTTISVAEPQVPAATITAAPVKVAAVPRRRRKGVVIRDPEEESTTSSIILTETKSKDKGKGIMVEEPKHLKKKQQIKMDEEYARK</sequence>
<feature type="non-terminal residue" evidence="1">
    <location>
        <position position="1"/>
    </location>
</feature>
<feature type="non-terminal residue" evidence="1">
    <location>
        <position position="119"/>
    </location>
</feature>
<proteinExistence type="predicted"/>
<comment type="caution">
    <text evidence="1">The sequence shown here is derived from an EMBL/GenBank/DDBJ whole genome shotgun (WGS) entry which is preliminary data.</text>
</comment>
<organism evidence="1">
    <name type="scientific">Tanacetum cinerariifolium</name>
    <name type="common">Dalmatian daisy</name>
    <name type="synonym">Chrysanthemum cinerariifolium</name>
    <dbReference type="NCBI Taxonomy" id="118510"/>
    <lineage>
        <taxon>Eukaryota</taxon>
        <taxon>Viridiplantae</taxon>
        <taxon>Streptophyta</taxon>
        <taxon>Embryophyta</taxon>
        <taxon>Tracheophyta</taxon>
        <taxon>Spermatophyta</taxon>
        <taxon>Magnoliopsida</taxon>
        <taxon>eudicotyledons</taxon>
        <taxon>Gunneridae</taxon>
        <taxon>Pentapetalae</taxon>
        <taxon>asterids</taxon>
        <taxon>campanulids</taxon>
        <taxon>Asterales</taxon>
        <taxon>Asteraceae</taxon>
        <taxon>Asteroideae</taxon>
        <taxon>Anthemideae</taxon>
        <taxon>Anthemidinae</taxon>
        <taxon>Tanacetum</taxon>
    </lineage>
</organism>
<name>A0A699W2W2_TANCI</name>
<dbReference type="AlphaFoldDB" id="A0A699W2W2"/>
<accession>A0A699W2W2</accession>
<reference evidence="1" key="1">
    <citation type="journal article" date="2019" name="Sci. Rep.">
        <title>Draft genome of Tanacetum cinerariifolium, the natural source of mosquito coil.</title>
        <authorList>
            <person name="Yamashiro T."/>
            <person name="Shiraishi A."/>
            <person name="Satake H."/>
            <person name="Nakayama K."/>
        </authorList>
    </citation>
    <scope>NUCLEOTIDE SEQUENCE</scope>
</reference>
<evidence type="ECO:0000313" key="1">
    <source>
        <dbReference type="EMBL" id="GFD41063.1"/>
    </source>
</evidence>
<protein>
    <submittedName>
        <fullName evidence="1">Uncharacterized protein</fullName>
    </submittedName>
</protein>
<dbReference type="EMBL" id="BKCJ011545171">
    <property type="protein sequence ID" value="GFD41063.1"/>
    <property type="molecule type" value="Genomic_DNA"/>
</dbReference>